<comment type="caution">
    <text evidence="4">The sequence shown here is derived from an EMBL/GenBank/DDBJ whole genome shotgun (WGS) entry which is preliminary data.</text>
</comment>
<dbReference type="Pfam" id="PF00007">
    <property type="entry name" value="Cys_knot"/>
    <property type="match status" value="1"/>
</dbReference>
<sequence>MEIRVFNGVYLICALVLLASPVRIDAQRKACRVQNLERTVKRNDGCQMKFIVQACRGTCNSEEVHLERSPFVLRQCNCCKSAGNITTQDITFTCSSGNVNLTVPSVTKCACLSCK</sequence>
<comment type="subcellular location">
    <subcellularLocation>
        <location evidence="1">Secreted</location>
    </subcellularLocation>
</comment>
<evidence type="ECO:0000256" key="2">
    <source>
        <dbReference type="ARBA" id="ARBA00022525"/>
    </source>
</evidence>
<evidence type="ECO:0000313" key="5">
    <source>
        <dbReference type="Proteomes" id="UP001152795"/>
    </source>
</evidence>
<protein>
    <submittedName>
        <fullName evidence="4">Uncharacterized protein</fullName>
    </submittedName>
</protein>
<keyword evidence="5" id="KW-1185">Reference proteome</keyword>
<evidence type="ECO:0000256" key="3">
    <source>
        <dbReference type="ARBA" id="ARBA00023157"/>
    </source>
</evidence>
<keyword evidence="2" id="KW-0964">Secreted</keyword>
<dbReference type="EMBL" id="CACRXK020000724">
    <property type="protein sequence ID" value="CAB3984334.1"/>
    <property type="molecule type" value="Genomic_DNA"/>
</dbReference>
<reference evidence="4" key="1">
    <citation type="submission" date="2020-04" db="EMBL/GenBank/DDBJ databases">
        <authorList>
            <person name="Alioto T."/>
            <person name="Alioto T."/>
            <person name="Gomez Garrido J."/>
        </authorList>
    </citation>
    <scope>NUCLEOTIDE SEQUENCE</scope>
    <source>
        <strain evidence="4">A484AB</strain>
    </source>
</reference>
<organism evidence="4 5">
    <name type="scientific">Paramuricea clavata</name>
    <name type="common">Red gorgonian</name>
    <name type="synonym">Violescent sea-whip</name>
    <dbReference type="NCBI Taxonomy" id="317549"/>
    <lineage>
        <taxon>Eukaryota</taxon>
        <taxon>Metazoa</taxon>
        <taxon>Cnidaria</taxon>
        <taxon>Anthozoa</taxon>
        <taxon>Octocorallia</taxon>
        <taxon>Malacalcyonacea</taxon>
        <taxon>Plexauridae</taxon>
        <taxon>Paramuricea</taxon>
    </lineage>
</organism>
<dbReference type="AlphaFoldDB" id="A0A6S7FVY2"/>
<keyword evidence="3" id="KW-1015">Disulfide bond</keyword>
<dbReference type="InterPro" id="IPR006208">
    <property type="entry name" value="Glyco_hormone_CN"/>
</dbReference>
<accession>A0A6S7FVY2</accession>
<proteinExistence type="predicted"/>
<name>A0A6S7FVY2_PARCT</name>
<evidence type="ECO:0000313" key="4">
    <source>
        <dbReference type="EMBL" id="CAB3984334.1"/>
    </source>
</evidence>
<dbReference type="Proteomes" id="UP001152795">
    <property type="component" value="Unassembled WGS sequence"/>
</dbReference>
<evidence type="ECO:0000256" key="1">
    <source>
        <dbReference type="ARBA" id="ARBA00004613"/>
    </source>
</evidence>
<gene>
    <name evidence="4" type="ORF">PACLA_8A045510</name>
</gene>
<dbReference type="GO" id="GO:0005576">
    <property type="term" value="C:extracellular region"/>
    <property type="evidence" value="ECO:0007669"/>
    <property type="project" value="UniProtKB-SubCell"/>
</dbReference>
<dbReference type="Gene3D" id="2.10.90.10">
    <property type="entry name" value="Cystine-knot cytokines"/>
    <property type="match status" value="1"/>
</dbReference>
<dbReference type="InterPro" id="IPR029034">
    <property type="entry name" value="Cystine-knot_cytokine"/>
</dbReference>